<dbReference type="InterPro" id="IPR013815">
    <property type="entry name" value="ATP_grasp_subdomain_1"/>
</dbReference>
<dbReference type="InterPro" id="IPR013651">
    <property type="entry name" value="ATP-grasp_RimK-type"/>
</dbReference>
<keyword evidence="4" id="KW-1185">Reference proteome</keyword>
<comment type="caution">
    <text evidence="3">The sequence shown here is derived from an EMBL/GenBank/DDBJ whole genome shotgun (WGS) entry which is preliminary data.</text>
</comment>
<keyword evidence="3" id="KW-0436">Ligase</keyword>
<dbReference type="PROSITE" id="PS50975">
    <property type="entry name" value="ATP_GRASP"/>
    <property type="match status" value="1"/>
</dbReference>
<keyword evidence="1" id="KW-0067">ATP-binding</keyword>
<dbReference type="STRING" id="28181.BEN30_10845"/>
<keyword evidence="1" id="KW-0547">Nucleotide-binding</keyword>
<dbReference type="InterPro" id="IPR011761">
    <property type="entry name" value="ATP-grasp"/>
</dbReference>
<dbReference type="Proteomes" id="UP000095347">
    <property type="component" value="Unassembled WGS sequence"/>
</dbReference>
<evidence type="ECO:0000313" key="4">
    <source>
        <dbReference type="Proteomes" id="UP000095347"/>
    </source>
</evidence>
<sequence length="492" mass="56761">MSRYIIIVDRPSDWTWSQEGLNITSAEAFLTQDHKIRRQPTRIINFCRHYDYLSAGYYCSLLAEARGQLPMPTVADVLSLARKNLYSFAIPELESMLNKIIKRLTDPPEDAFSLTVFFGRSNDPRFKRLAAECFDVFRFPILRLEITPGKRWKISSIHPMGLHQVPDDMGHILFDAVRAYTRTRKIPGGSRQSALYNLAILYDPDEALPPSDAQALDKFIRVGQSLRIDVELITKKDYRRIPEFDALFIRTNTSIDHYTYQFSRKAEQEGLAVIDDPTSILRCTNKVYLHELLRRHDVPTPKTQTINRHNFTPEIIPELVRELGYPIILKIPDGSFSRGMHKAENAEEIMRFGEELLQSSRLILAQEYIYTAYDWRVGVLRGEPLYVCQYMMSRNHWQIVNHSTDGTFRQGTFKTFAIDQAPPGVVETATRAAALIGNGLYGVDLKQTDKGLFVIEVNDNPSLDRFVEDKVIKDELYIKILNEFIHRINHKT</sequence>
<dbReference type="Gene3D" id="3.30.1490.20">
    <property type="entry name" value="ATP-grasp fold, A domain"/>
    <property type="match status" value="1"/>
</dbReference>
<evidence type="ECO:0000313" key="3">
    <source>
        <dbReference type="EMBL" id="OEJ66888.1"/>
    </source>
</evidence>
<dbReference type="OrthoDB" id="9800957at2"/>
<reference evidence="4" key="1">
    <citation type="submission" date="2016-07" db="EMBL/GenBank/DDBJ databases">
        <authorList>
            <person name="Florea S."/>
            <person name="Webb J.S."/>
            <person name="Jaromczyk J."/>
            <person name="Schardl C.L."/>
        </authorList>
    </citation>
    <scope>NUCLEOTIDE SEQUENCE [LARGE SCALE GENOMIC DNA]</scope>
    <source>
        <strain evidence="4">MV-1</strain>
    </source>
</reference>
<dbReference type="GO" id="GO:0009432">
    <property type="term" value="P:SOS response"/>
    <property type="evidence" value="ECO:0007669"/>
    <property type="project" value="TreeGrafter"/>
</dbReference>
<dbReference type="PANTHER" id="PTHR21621:SF0">
    <property type="entry name" value="BETA-CITRYLGLUTAMATE SYNTHASE B-RELATED"/>
    <property type="match status" value="1"/>
</dbReference>
<feature type="domain" description="ATP-grasp" evidence="2">
    <location>
        <begin position="290"/>
        <end position="489"/>
    </location>
</feature>
<dbReference type="GO" id="GO:0005737">
    <property type="term" value="C:cytoplasm"/>
    <property type="evidence" value="ECO:0007669"/>
    <property type="project" value="TreeGrafter"/>
</dbReference>
<organism evidence="3 4">
    <name type="scientific">Magnetovibrio blakemorei</name>
    <dbReference type="NCBI Taxonomy" id="28181"/>
    <lineage>
        <taxon>Bacteria</taxon>
        <taxon>Pseudomonadati</taxon>
        <taxon>Pseudomonadota</taxon>
        <taxon>Alphaproteobacteria</taxon>
        <taxon>Rhodospirillales</taxon>
        <taxon>Magnetovibrionaceae</taxon>
        <taxon>Magnetovibrio</taxon>
    </lineage>
</organism>
<dbReference type="GO" id="GO:0046872">
    <property type="term" value="F:metal ion binding"/>
    <property type="evidence" value="ECO:0007669"/>
    <property type="project" value="InterPro"/>
</dbReference>
<accession>A0A1E5Q729</accession>
<dbReference type="Pfam" id="PF14401">
    <property type="entry name" value="RLAN"/>
    <property type="match status" value="1"/>
</dbReference>
<evidence type="ECO:0000256" key="1">
    <source>
        <dbReference type="PROSITE-ProRule" id="PRU00409"/>
    </source>
</evidence>
<dbReference type="Gene3D" id="3.30.470.20">
    <property type="entry name" value="ATP-grasp fold, B domain"/>
    <property type="match status" value="1"/>
</dbReference>
<dbReference type="PANTHER" id="PTHR21621">
    <property type="entry name" value="RIBOSOMAL PROTEIN S6 MODIFICATION PROTEIN"/>
    <property type="match status" value="1"/>
</dbReference>
<dbReference type="GO" id="GO:0005524">
    <property type="term" value="F:ATP binding"/>
    <property type="evidence" value="ECO:0007669"/>
    <property type="project" value="UniProtKB-UniRule"/>
</dbReference>
<name>A0A1E5Q729_9PROT</name>
<dbReference type="InterPro" id="IPR025839">
    <property type="entry name" value="RLAN_dom"/>
</dbReference>
<dbReference type="Pfam" id="PF08443">
    <property type="entry name" value="RimK"/>
    <property type="match status" value="1"/>
</dbReference>
<dbReference type="AlphaFoldDB" id="A0A1E5Q729"/>
<dbReference type="SUPFAM" id="SSF56059">
    <property type="entry name" value="Glutathione synthetase ATP-binding domain-like"/>
    <property type="match status" value="1"/>
</dbReference>
<dbReference type="RefSeq" id="WP_069958095.1">
    <property type="nucleotide sequence ID" value="NZ_MCGG01000027.1"/>
</dbReference>
<proteinExistence type="predicted"/>
<dbReference type="EMBL" id="MCGG01000027">
    <property type="protein sequence ID" value="OEJ66888.1"/>
    <property type="molecule type" value="Genomic_DNA"/>
</dbReference>
<gene>
    <name evidence="3" type="ORF">BEN30_10845</name>
</gene>
<dbReference type="GO" id="GO:0018169">
    <property type="term" value="F:ribosomal S6-glutamic acid ligase activity"/>
    <property type="evidence" value="ECO:0007669"/>
    <property type="project" value="TreeGrafter"/>
</dbReference>
<evidence type="ECO:0000259" key="2">
    <source>
        <dbReference type="PROSITE" id="PS50975"/>
    </source>
</evidence>
<protein>
    <submittedName>
        <fullName evidence="3">Carboxylate--amine ligase</fullName>
    </submittedName>
</protein>
<dbReference type="Gene3D" id="3.40.50.20">
    <property type="match status" value="1"/>
</dbReference>